<gene>
    <name evidence="1" type="ORF">BCF88_10525</name>
</gene>
<dbReference type="Proteomes" id="UP000247715">
    <property type="component" value="Unassembled WGS sequence"/>
</dbReference>
<sequence length="229" mass="27348">MEEYFENVKDWFYLINTYSSNNIDEEEIQKTFEDNTKSFEKFEDKHLYYSLISGIVFMIHEIEFNLDGASNQKICDKILSTTNLDELAKVFGFASNLRRISHFDFNYISIEDNVVSEYAKNNVLYTYGEPNIEINTSDQRVPNEKNITYLYSSKELKEIKKIVDPKEIEKFKKIDNNTELQFINIDGEQLINWLEKVSINEIMNWYKDYSINEFLEEWGLEDIKDIENF</sequence>
<dbReference type="EMBL" id="QKLP01000005">
    <property type="protein sequence ID" value="PYF43102.1"/>
    <property type="molecule type" value="Genomic_DNA"/>
</dbReference>
<evidence type="ECO:0000313" key="1">
    <source>
        <dbReference type="EMBL" id="PYF43102.1"/>
    </source>
</evidence>
<dbReference type="RefSeq" id="WP_110858271.1">
    <property type="nucleotide sequence ID" value="NZ_LS991949.1"/>
</dbReference>
<dbReference type="AlphaFoldDB" id="A0A318U8B0"/>
<reference evidence="1 2" key="1">
    <citation type="submission" date="2018-06" db="EMBL/GenBank/DDBJ databases">
        <title>Genomic Encyclopedia of Archaeal and Bacterial Type Strains, Phase II (KMG-II): from individual species to whole genera.</title>
        <authorList>
            <person name="Goeker M."/>
        </authorList>
    </citation>
    <scope>NUCLEOTIDE SEQUENCE [LARGE SCALE GENOMIC DNA]</scope>
    <source>
        <strain evidence="1 2">ATCC 29103</strain>
    </source>
</reference>
<comment type="caution">
    <text evidence="1">The sequence shown here is derived from an EMBL/GenBank/DDBJ whole genome shotgun (WGS) entry which is preliminary data.</text>
</comment>
<name>A0A318U8B0_9BACT</name>
<organism evidence="1 2">
    <name type="scientific">Metamycoplasma alkalescens</name>
    <dbReference type="NCBI Taxonomy" id="45363"/>
    <lineage>
        <taxon>Bacteria</taxon>
        <taxon>Bacillati</taxon>
        <taxon>Mycoplasmatota</taxon>
        <taxon>Mycoplasmoidales</taxon>
        <taxon>Metamycoplasmataceae</taxon>
        <taxon>Metamycoplasma</taxon>
    </lineage>
</organism>
<evidence type="ECO:0000313" key="2">
    <source>
        <dbReference type="Proteomes" id="UP000247715"/>
    </source>
</evidence>
<protein>
    <submittedName>
        <fullName evidence="1">Uncharacterized protein</fullName>
    </submittedName>
</protein>
<accession>A0A318U8B0</accession>
<proteinExistence type="predicted"/>